<accession>A0A2P7MWR1</accession>
<organism evidence="1 2">
    <name type="scientific">Cyanobium usitatum str. Tous</name>
    <dbReference type="NCBI Taxonomy" id="2116684"/>
    <lineage>
        <taxon>Bacteria</taxon>
        <taxon>Bacillati</taxon>
        <taxon>Cyanobacteriota</taxon>
        <taxon>Cyanophyceae</taxon>
        <taxon>Synechococcales</taxon>
        <taxon>Prochlorococcaceae</taxon>
        <taxon>Cyanobium</taxon>
    </lineage>
</organism>
<dbReference type="Pfam" id="PF02391">
    <property type="entry name" value="MoaE"/>
    <property type="match status" value="1"/>
</dbReference>
<dbReference type="Proteomes" id="UP000243002">
    <property type="component" value="Unassembled WGS sequence"/>
</dbReference>
<dbReference type="CDD" id="cd00756">
    <property type="entry name" value="MoaE"/>
    <property type="match status" value="1"/>
</dbReference>
<dbReference type="InterPro" id="IPR003448">
    <property type="entry name" value="Mopterin_biosynth_MoaE"/>
</dbReference>
<dbReference type="AlphaFoldDB" id="A0A2P7MWR1"/>
<protein>
    <submittedName>
        <fullName evidence="1">Molybdenum cofactor biosynthesis protein MoaE</fullName>
    </submittedName>
</protein>
<proteinExistence type="predicted"/>
<dbReference type="SUPFAM" id="SSF54690">
    <property type="entry name" value="Molybdopterin synthase subunit MoaE"/>
    <property type="match status" value="1"/>
</dbReference>
<dbReference type="InterPro" id="IPR036563">
    <property type="entry name" value="MoaE_sf"/>
</dbReference>
<gene>
    <name evidence="1" type="ORF">C7K55_06415</name>
</gene>
<evidence type="ECO:0000313" key="2">
    <source>
        <dbReference type="Proteomes" id="UP000243002"/>
    </source>
</evidence>
<dbReference type="OrthoDB" id="9803224at2"/>
<name>A0A2P7MWR1_9CYAN</name>
<dbReference type="GO" id="GO:0006777">
    <property type="term" value="P:Mo-molybdopterin cofactor biosynthetic process"/>
    <property type="evidence" value="ECO:0007669"/>
    <property type="project" value="InterPro"/>
</dbReference>
<comment type="caution">
    <text evidence="1">The sequence shown here is derived from an EMBL/GenBank/DDBJ whole genome shotgun (WGS) entry which is preliminary data.</text>
</comment>
<dbReference type="PANTHER" id="PTHR23404">
    <property type="entry name" value="MOLYBDOPTERIN SYNTHASE RELATED"/>
    <property type="match status" value="1"/>
</dbReference>
<sequence>MLAIQLEAEQFEPLSALAEWHQLLAARLGIRPAAESHFVGRVRPSGANDAPLTALELEHYPGMTEACIASLAAAAAGQHGATAVLVIHRIGLVLPGDAIVLVAVAADRRGPAQRCCQELLEALKHEAPFWKREWSQGVGSWITGNTPL</sequence>
<evidence type="ECO:0000313" key="1">
    <source>
        <dbReference type="EMBL" id="PSJ05673.1"/>
    </source>
</evidence>
<dbReference type="Gene3D" id="3.90.1170.40">
    <property type="entry name" value="Molybdopterin biosynthesis MoaE subunit"/>
    <property type="match status" value="1"/>
</dbReference>
<dbReference type="EMBL" id="PXXO01000006">
    <property type="protein sequence ID" value="PSJ05673.1"/>
    <property type="molecule type" value="Genomic_DNA"/>
</dbReference>
<keyword evidence="2" id="KW-1185">Reference proteome</keyword>
<reference evidence="1 2" key="1">
    <citation type="journal article" date="2018" name="Environ. Microbiol.">
        <title>Ecological and genomic features of two widespread freshwater picocyanobacteria.</title>
        <authorList>
            <person name="Cabello-Yeves P.J."/>
            <person name="Picazo A."/>
            <person name="Camacho A."/>
            <person name="Callieri C."/>
            <person name="Rosselli R."/>
            <person name="Roda-Garcia J.J."/>
            <person name="Coutinho F.H."/>
            <person name="Rodriguez-Valera F."/>
        </authorList>
    </citation>
    <scope>NUCLEOTIDE SEQUENCE [LARGE SCALE GENOMIC DNA]</scope>
    <source>
        <strain evidence="1 2">Tous</strain>
    </source>
</reference>